<dbReference type="InterPro" id="IPR045677">
    <property type="entry name" value="DUF6197"/>
</dbReference>
<evidence type="ECO:0000313" key="2">
    <source>
        <dbReference type="Proteomes" id="UP000204421"/>
    </source>
</evidence>
<gene>
    <name evidence="1" type="ORF">SEA_SMEADLEY_44</name>
</gene>
<dbReference type="KEGG" id="vg:26630648"/>
<dbReference type="Proteomes" id="UP000204421">
    <property type="component" value="Segment"/>
</dbReference>
<reference evidence="1 2" key="1">
    <citation type="submission" date="2015-06" db="EMBL/GenBank/DDBJ databases">
        <authorList>
            <person name="Akther S."/>
            <person name="Anaya M."/>
            <person name="Carvajal B."/>
            <person name="Chen Y."/>
            <person name="Estrada B."/>
            <person name="Gedeon F."/>
            <person name="Golebiewska U.P."/>
            <person name="Gu W."/>
            <person name="Hernandez A."/>
            <person name="Islam T."/>
            <person name="Jin Y."/>
            <person name="Jung S.M.I.N."/>
            <person name="Nieves W."/>
            <person name="Patel N."/>
            <person name="Qu S."/>
            <person name="Sookdeo T."/>
            <person name="Tobar N."/>
            <person name="Victor W."/>
            <person name="Serrano M.G."/>
            <person name="Buck G."/>
            <person name="Lee V."/>
            <person name="Wang Y."/>
            <person name="Carvalho R."/>
            <person name="Voegtly L."/>
            <person name="Shi R."/>
            <person name="Duckworth R."/>
            <person name="Johnson A."/>
            <person name="Loviza R."/>
            <person name="Walstead R."/>
            <person name="Shah Z."/>
            <person name="Kiflezghi M."/>
            <person name="Wade K."/>
            <person name="Delesalle V.A."/>
            <person name="Bradley K.W."/>
            <person name="Asai D.J."/>
            <person name="Bowman C.A."/>
            <person name="Russell D.A."/>
            <person name="Pope W.H."/>
            <person name="Jacobs-Sera D."/>
            <person name="Hendrix R.W."/>
            <person name="Hatfull G.F."/>
        </authorList>
    </citation>
    <scope>NUCLEOTIDE SEQUENCE [LARGE SCALE GENOMIC DNA]</scope>
</reference>
<dbReference type="EMBL" id="KT184694">
    <property type="protein sequence ID" value="AKQ07612.1"/>
    <property type="molecule type" value="Genomic_DNA"/>
</dbReference>
<dbReference type="OrthoDB" id="32446at10239"/>
<name>A0A0H4TJQ8_9CAUD</name>
<dbReference type="Pfam" id="PF19698">
    <property type="entry name" value="DUF6197"/>
    <property type="match status" value="1"/>
</dbReference>
<protein>
    <submittedName>
        <fullName evidence="1">Uncharacterized protein</fullName>
    </submittedName>
</protein>
<proteinExistence type="predicted"/>
<accession>A0A0H4TJQ8</accession>
<sequence length="100" mass="10930">MKDTKQILTEALAHLEADGWAQGQYEGPGGCLCSVGAVLKVIHGDPRRDANTDSFETAEAALRAGAGIQTPVWLYNDHPERTFEEIRQMFTNAIELVSAE</sequence>
<evidence type="ECO:0000313" key="1">
    <source>
        <dbReference type="EMBL" id="AKQ07612.1"/>
    </source>
</evidence>
<dbReference type="GeneID" id="26630648"/>
<dbReference type="RefSeq" id="YP_009204134.1">
    <property type="nucleotide sequence ID" value="NC_028860.1"/>
</dbReference>
<organism evidence="1 2">
    <name type="scientific">Mycobacterium phage Smeadley</name>
    <dbReference type="NCBI Taxonomy" id="1673873"/>
    <lineage>
        <taxon>Viruses</taxon>
        <taxon>Duplodnaviria</taxon>
        <taxon>Heunggongvirae</taxon>
        <taxon>Uroviricota</taxon>
        <taxon>Caudoviricetes</taxon>
        <taxon>Fromanvirus</taxon>
        <taxon>Fromanvirus astro</taxon>
    </lineage>
</organism>